<gene>
    <name evidence="2" type="ORF">SAMN06269173_103487</name>
</gene>
<dbReference type="RefSeq" id="WP_143437082.1">
    <property type="nucleotide sequence ID" value="NZ_FZNS01000003.1"/>
</dbReference>
<proteinExistence type="predicted"/>
<organism evidence="2 3">
    <name type="scientific">Hymenobacter mucosus</name>
    <dbReference type="NCBI Taxonomy" id="1411120"/>
    <lineage>
        <taxon>Bacteria</taxon>
        <taxon>Pseudomonadati</taxon>
        <taxon>Bacteroidota</taxon>
        <taxon>Cytophagia</taxon>
        <taxon>Cytophagales</taxon>
        <taxon>Hymenobacteraceae</taxon>
        <taxon>Hymenobacter</taxon>
    </lineage>
</organism>
<accession>A0A238X6D3</accession>
<name>A0A238X6D3_9BACT</name>
<keyword evidence="3" id="KW-1185">Reference proteome</keyword>
<feature type="chain" id="PRO_5012082513" description="Por secretion system C-terminal sorting domain-containing protein" evidence="1">
    <location>
        <begin position="27"/>
        <end position="736"/>
    </location>
</feature>
<dbReference type="Gene3D" id="2.60.40.10">
    <property type="entry name" value="Immunoglobulins"/>
    <property type="match status" value="1"/>
</dbReference>
<evidence type="ECO:0000313" key="3">
    <source>
        <dbReference type="Proteomes" id="UP000198310"/>
    </source>
</evidence>
<dbReference type="AlphaFoldDB" id="A0A238X6D3"/>
<reference evidence="3" key="1">
    <citation type="submission" date="2017-06" db="EMBL/GenBank/DDBJ databases">
        <authorList>
            <person name="Varghese N."/>
            <person name="Submissions S."/>
        </authorList>
    </citation>
    <scope>NUCLEOTIDE SEQUENCE [LARGE SCALE GENOMIC DNA]</scope>
    <source>
        <strain evidence="3">DSM 28041</strain>
    </source>
</reference>
<dbReference type="EMBL" id="FZNS01000003">
    <property type="protein sequence ID" value="SNR53904.1"/>
    <property type="molecule type" value="Genomic_DNA"/>
</dbReference>
<protein>
    <recommendedName>
        <fullName evidence="4">Por secretion system C-terminal sorting domain-containing protein</fullName>
    </recommendedName>
</protein>
<dbReference type="InterPro" id="IPR013783">
    <property type="entry name" value="Ig-like_fold"/>
</dbReference>
<evidence type="ECO:0000313" key="2">
    <source>
        <dbReference type="EMBL" id="SNR53904.1"/>
    </source>
</evidence>
<sequence length="736" mass="77721">MKFALPSRIAGAVALLFTYCSHLAVAQTQNTDVIYSGTVSSHTSLNCGVLNDCVGIEFPDRFGTKDNLEDYAILHPRTLSVLNSSPVGVTTEMANAVPSGSRAGIVLSRHGDLLTTAGANVLNNLSIITWGAEGSQTYNGGSLLNAELVAQAPTRLEFIAKKPFTSLRVEYAAVTSVATKFRLYYAYSFKSNNTNTQYLGATSITTNNVTSGTIPGGVVQGCVNSGVTNPAGAADNDVNTFATFGSLAQVNCPSFLNVKLTRSVGPTDYRAGFVVGSAGLVDLNVLNGFSVVTYLGDKQQEVATGINALQVNVLPDDKSQISFSTTKPFDRVELRQNSLVSATYNLNVFYGFGIESKAFRDPEPVRSTLPVATTNVKTFRGSVACADISIGSSTSGCSGITNPLSSVDPDTTNFTTITQPLVAGGERVRVRMKLEGNGFAGNRAGVVLGASTGLLNLKLLENTTLRTYAADGVTLRETFSDGSLLNASVLSGNKTALSFLTTRDFGWVELDLPAAAAISLATETQVYYAFAEEQRLGFPTNLIGPSGPLPVQLVSFQAKAAGGGVDIKWQTASEANSSHFVVERSATSAEGFAPIGRVAAAGTTTSRQEYLLRDAEAGEQEAAILYYRLRQVDMDGKEHYSQVVPVKWSTPALALIVYPNPAVGAENIRVQLAGTATEGNSLAVYGARAELISRLAVSGREVVLPSALLRTGIYQLVLLNNAGQRVATQRLVVAGR</sequence>
<keyword evidence="1" id="KW-0732">Signal</keyword>
<evidence type="ECO:0000256" key="1">
    <source>
        <dbReference type="SAM" id="SignalP"/>
    </source>
</evidence>
<evidence type="ECO:0008006" key="4">
    <source>
        <dbReference type="Google" id="ProtNLM"/>
    </source>
</evidence>
<dbReference type="Proteomes" id="UP000198310">
    <property type="component" value="Unassembled WGS sequence"/>
</dbReference>
<feature type="signal peptide" evidence="1">
    <location>
        <begin position="1"/>
        <end position="26"/>
    </location>
</feature>